<dbReference type="InterPro" id="IPR006571">
    <property type="entry name" value="TLDc_dom"/>
</dbReference>
<sequence>MANELLSELSNDMGKLLDQEYDYDVIIKAGEGNDSREFKVHSLILRARCTYFRSALSNNWAHRESGIINFNKPNISPKIFEILLKYLYTAEIELSKHEITILLQILIAADELNLQKLIFHVEQYLLENQYDYIRKDPIKILKITFRHEVCSILRDYCFEVICEDPNLLFKSKEFLTLDKSLLLSLIKRDVINLEEIDLWNNLIKWSLSQINNNNNNKDEKFSNWNEDNINNLRDLIQDFIPLIRWFQITSSEFRKYILPYKKIIPKDLFHEILCYNLDTSYEVKTIILPPRISQKSGKLDSLLIEQKHAAIISSWIDKQEINFYDRKRLPYSFKLLYRASRDGFSAKKFHKLCDNKGSTVTITKVRSNGKLIGGYNPLDWKPHSELSYLSGDSCWYSTFDSFLFSFPLKPSSNDNFTPKIARIGNGGNISDYAIGYNINYGPSFGGGWDFSIQDNNLIYSYGPYSYPDCGNFIAKNQQLKIDDYEVFQIIKK</sequence>
<feature type="domain" description="TLDc" evidence="2">
    <location>
        <begin position="302"/>
        <end position="490"/>
    </location>
</feature>
<dbReference type="CDD" id="cd18186">
    <property type="entry name" value="BTB_POZ_ZBTB_KLHL-like"/>
    <property type="match status" value="1"/>
</dbReference>
<dbReference type="SUPFAM" id="SSF54695">
    <property type="entry name" value="POZ domain"/>
    <property type="match status" value="1"/>
</dbReference>
<reference evidence="3 4" key="1">
    <citation type="submission" date="2017-10" db="EMBL/GenBank/DDBJ databases">
        <title>Extensive intraspecific genome diversity in a model arbuscular mycorrhizal fungus.</title>
        <authorList>
            <person name="Chen E.C.H."/>
            <person name="Morin E."/>
            <person name="Baudet D."/>
            <person name="Noel J."/>
            <person name="Ndikumana S."/>
            <person name="Charron P."/>
            <person name="St-Onge C."/>
            <person name="Giorgi J."/>
            <person name="Grigoriev I.V."/>
            <person name="Roux C."/>
            <person name="Martin F.M."/>
            <person name="Corradi N."/>
        </authorList>
    </citation>
    <scope>NUCLEOTIDE SEQUENCE [LARGE SCALE GENOMIC DNA]</scope>
    <source>
        <strain evidence="3 4">A1</strain>
    </source>
</reference>
<evidence type="ECO:0000313" key="3">
    <source>
        <dbReference type="EMBL" id="PKC73062.1"/>
    </source>
</evidence>
<evidence type="ECO:0000259" key="2">
    <source>
        <dbReference type="PROSITE" id="PS51886"/>
    </source>
</evidence>
<dbReference type="Pfam" id="PF00651">
    <property type="entry name" value="BTB"/>
    <property type="match status" value="1"/>
</dbReference>
<dbReference type="PANTHER" id="PTHR24410">
    <property type="entry name" value="HL07962P-RELATED"/>
    <property type="match status" value="1"/>
</dbReference>
<dbReference type="InterPro" id="IPR000210">
    <property type="entry name" value="BTB/POZ_dom"/>
</dbReference>
<dbReference type="Pfam" id="PF07707">
    <property type="entry name" value="BACK"/>
    <property type="match status" value="1"/>
</dbReference>
<protein>
    <submittedName>
        <fullName evidence="3">BTB-domain-containing protein</fullName>
    </submittedName>
</protein>
<dbReference type="PROSITE" id="PS51886">
    <property type="entry name" value="TLDC"/>
    <property type="match status" value="1"/>
</dbReference>
<dbReference type="Gene3D" id="3.30.710.10">
    <property type="entry name" value="Potassium Channel Kv1.1, Chain A"/>
    <property type="match status" value="1"/>
</dbReference>
<dbReference type="VEuPathDB" id="FungiDB:RhiirA1_488089"/>
<dbReference type="Pfam" id="PF07534">
    <property type="entry name" value="TLD"/>
    <property type="match status" value="1"/>
</dbReference>
<evidence type="ECO:0000313" key="4">
    <source>
        <dbReference type="Proteomes" id="UP000232688"/>
    </source>
</evidence>
<proteinExistence type="predicted"/>
<dbReference type="InterPro" id="IPR011705">
    <property type="entry name" value="BACK"/>
</dbReference>
<dbReference type="InterPro" id="IPR011333">
    <property type="entry name" value="SKP1/BTB/POZ_sf"/>
</dbReference>
<dbReference type="Proteomes" id="UP000232688">
    <property type="component" value="Unassembled WGS sequence"/>
</dbReference>
<dbReference type="VEuPathDB" id="FungiDB:RhiirFUN_003277"/>
<dbReference type="CDD" id="cd14733">
    <property type="entry name" value="BACK"/>
    <property type="match status" value="1"/>
</dbReference>
<comment type="caution">
    <text evidence="3">The sequence shown here is derived from an EMBL/GenBank/DDBJ whole genome shotgun (WGS) entry which is preliminary data.</text>
</comment>
<accession>A0A2N0SBZ5</accession>
<organism evidence="3 4">
    <name type="scientific">Rhizophagus irregularis</name>
    <dbReference type="NCBI Taxonomy" id="588596"/>
    <lineage>
        <taxon>Eukaryota</taxon>
        <taxon>Fungi</taxon>
        <taxon>Fungi incertae sedis</taxon>
        <taxon>Mucoromycota</taxon>
        <taxon>Glomeromycotina</taxon>
        <taxon>Glomeromycetes</taxon>
        <taxon>Glomerales</taxon>
        <taxon>Glomeraceae</taxon>
        <taxon>Rhizophagus</taxon>
    </lineage>
</organism>
<dbReference type="SMART" id="SM00225">
    <property type="entry name" value="BTB"/>
    <property type="match status" value="1"/>
</dbReference>
<dbReference type="VEuPathDB" id="FungiDB:FUN_025608"/>
<dbReference type="InterPro" id="IPR051481">
    <property type="entry name" value="BTB-POZ/Galectin-3-binding"/>
</dbReference>
<name>A0A2N0SBZ5_9GLOM</name>
<dbReference type="SMART" id="SM00584">
    <property type="entry name" value="TLDc"/>
    <property type="match status" value="1"/>
</dbReference>
<dbReference type="PROSITE" id="PS50097">
    <property type="entry name" value="BTB"/>
    <property type="match status" value="1"/>
</dbReference>
<reference evidence="3 4" key="2">
    <citation type="submission" date="2017-10" db="EMBL/GenBank/DDBJ databases">
        <title>Genome analyses suggest a sexual origin of heterokaryosis in a supposedly ancient asexual fungus.</title>
        <authorList>
            <person name="Corradi N."/>
            <person name="Sedzielewska K."/>
            <person name="Noel J."/>
            <person name="Charron P."/>
            <person name="Farinelli L."/>
            <person name="Marton T."/>
            <person name="Kruger M."/>
            <person name="Pelin A."/>
            <person name="Brachmann A."/>
            <person name="Corradi N."/>
        </authorList>
    </citation>
    <scope>NUCLEOTIDE SEQUENCE [LARGE SCALE GENOMIC DNA]</scope>
    <source>
        <strain evidence="3 4">A1</strain>
    </source>
</reference>
<gene>
    <name evidence="3" type="ORF">RhiirA1_488089</name>
</gene>
<evidence type="ECO:0000259" key="1">
    <source>
        <dbReference type="PROSITE" id="PS50097"/>
    </source>
</evidence>
<dbReference type="PANTHER" id="PTHR24410:SF23">
    <property type="entry name" value="BTB DOMAIN-CONTAINING PROTEIN-RELATED"/>
    <property type="match status" value="1"/>
</dbReference>
<dbReference type="Gene3D" id="1.25.40.420">
    <property type="match status" value="1"/>
</dbReference>
<dbReference type="AlphaFoldDB" id="A0A2N0SBZ5"/>
<dbReference type="EMBL" id="LLXH01000101">
    <property type="protein sequence ID" value="PKC73062.1"/>
    <property type="molecule type" value="Genomic_DNA"/>
</dbReference>
<feature type="domain" description="BTB" evidence="1">
    <location>
        <begin position="23"/>
        <end position="96"/>
    </location>
</feature>